<comment type="similarity">
    <text evidence="1 5">Belongs to the metallo-dependent hydrolases superfamily. CpsB/CapC family.</text>
</comment>
<evidence type="ECO:0000256" key="3">
    <source>
        <dbReference type="ARBA" id="ARBA00022912"/>
    </source>
</evidence>
<evidence type="ECO:0000256" key="1">
    <source>
        <dbReference type="ARBA" id="ARBA00005750"/>
    </source>
</evidence>
<reference evidence="6 7" key="1">
    <citation type="journal article" date="2017" name="BMC Microbiol.">
        <title>Comparative genomics of Enterococcus spp. isolated from bovine feces.</title>
        <authorList>
            <person name="Beukers A.G."/>
            <person name="Zaheer R."/>
            <person name="Goji N."/>
            <person name="Amoako K.K."/>
            <person name="Chaves A.V."/>
            <person name="Ward M.P."/>
            <person name="McAllister T.A."/>
        </authorList>
    </citation>
    <scope>NUCLEOTIDE SEQUENCE [LARGE SCALE GENOMIC DNA]</scope>
    <source>
        <strain evidence="6 7">F1129D 143</strain>
    </source>
</reference>
<keyword evidence="3 5" id="KW-0904">Protein phosphatase</keyword>
<accession>A0A1V8YCS3</accession>
<gene>
    <name evidence="6" type="ORF">BH747_06870</name>
</gene>
<name>A0A1V8YCS3_9ENTE</name>
<evidence type="ECO:0000313" key="7">
    <source>
        <dbReference type="Proteomes" id="UP000192477"/>
    </source>
</evidence>
<proteinExistence type="inferred from homology"/>
<sequence>MIDLHCHILPGIDDGPKNLEQSLEMATKARSQGITHLMCTPHHNNGRFVNPAEVIKKEVLTLQSELDKRKIDLKLLVGQENRLTGTLLQEIEKKEIVCFGKRNNFLLIEFPTTDVPLYAEKLLFKLVSQGYTPIIVHPERNTVFINDPNKLLPFLEMGAITQGTAPSIVGLFGRKIQKTAKKMLQANLIQMIASDAHSLEKRNFYLEEAYCMIQKEFGEEKVFRLKKMPRDILSGNKIERQAYQKVKNNLFNLFS</sequence>
<protein>
    <recommendedName>
        <fullName evidence="5">Tyrosine-protein phosphatase</fullName>
        <ecNumber evidence="5">3.1.3.48</ecNumber>
    </recommendedName>
</protein>
<dbReference type="STRING" id="112904.BH747_06870"/>
<dbReference type="OrthoDB" id="9788539at2"/>
<dbReference type="RefSeq" id="WP_081183571.1">
    <property type="nucleotide sequence ID" value="NZ_MJEA01000005.1"/>
</dbReference>
<dbReference type="Gene3D" id="3.20.20.140">
    <property type="entry name" value="Metal-dependent hydrolases"/>
    <property type="match status" value="1"/>
</dbReference>
<dbReference type="EMBL" id="MJEA01000005">
    <property type="protein sequence ID" value="OQO70414.1"/>
    <property type="molecule type" value="Genomic_DNA"/>
</dbReference>
<organism evidence="6 7">
    <name type="scientific">Enterococcus villorum</name>
    <dbReference type="NCBI Taxonomy" id="112904"/>
    <lineage>
        <taxon>Bacteria</taxon>
        <taxon>Bacillati</taxon>
        <taxon>Bacillota</taxon>
        <taxon>Bacilli</taxon>
        <taxon>Lactobacillales</taxon>
        <taxon>Enterococcaceae</taxon>
        <taxon>Enterococcus</taxon>
    </lineage>
</organism>
<dbReference type="Proteomes" id="UP000192477">
    <property type="component" value="Unassembled WGS sequence"/>
</dbReference>
<dbReference type="PANTHER" id="PTHR39181">
    <property type="entry name" value="TYROSINE-PROTEIN PHOSPHATASE YWQE"/>
    <property type="match status" value="1"/>
</dbReference>
<dbReference type="AlphaFoldDB" id="A0A1V8YCS3"/>
<evidence type="ECO:0000256" key="2">
    <source>
        <dbReference type="ARBA" id="ARBA00022801"/>
    </source>
</evidence>
<dbReference type="InterPro" id="IPR016195">
    <property type="entry name" value="Pol/histidinol_Pase-like"/>
</dbReference>
<dbReference type="GO" id="GO:0004725">
    <property type="term" value="F:protein tyrosine phosphatase activity"/>
    <property type="evidence" value="ECO:0007669"/>
    <property type="project" value="UniProtKB-UniRule"/>
</dbReference>
<dbReference type="PANTHER" id="PTHR39181:SF1">
    <property type="entry name" value="TYROSINE-PROTEIN PHOSPHATASE YWQE"/>
    <property type="match status" value="1"/>
</dbReference>
<dbReference type="PIRSF" id="PIRSF016557">
    <property type="entry name" value="Caps_synth_CpsB"/>
    <property type="match status" value="1"/>
</dbReference>
<comment type="caution">
    <text evidence="6">The sequence shown here is derived from an EMBL/GenBank/DDBJ whole genome shotgun (WGS) entry which is preliminary data.</text>
</comment>
<comment type="catalytic activity">
    <reaction evidence="4 5">
        <text>O-phospho-L-tyrosyl-[protein] + H2O = L-tyrosyl-[protein] + phosphate</text>
        <dbReference type="Rhea" id="RHEA:10684"/>
        <dbReference type="Rhea" id="RHEA-COMP:10136"/>
        <dbReference type="Rhea" id="RHEA-COMP:20101"/>
        <dbReference type="ChEBI" id="CHEBI:15377"/>
        <dbReference type="ChEBI" id="CHEBI:43474"/>
        <dbReference type="ChEBI" id="CHEBI:46858"/>
        <dbReference type="ChEBI" id="CHEBI:61978"/>
        <dbReference type="EC" id="3.1.3.48"/>
    </reaction>
</comment>
<dbReference type="EC" id="3.1.3.48" evidence="5"/>
<keyword evidence="2 5" id="KW-0378">Hydrolase</keyword>
<dbReference type="SUPFAM" id="SSF89550">
    <property type="entry name" value="PHP domain-like"/>
    <property type="match status" value="1"/>
</dbReference>
<evidence type="ECO:0000313" key="6">
    <source>
        <dbReference type="EMBL" id="OQO70414.1"/>
    </source>
</evidence>
<dbReference type="Pfam" id="PF19567">
    <property type="entry name" value="CpsB_CapC"/>
    <property type="match status" value="1"/>
</dbReference>
<dbReference type="InterPro" id="IPR016667">
    <property type="entry name" value="Caps_polysacc_synth_CpsB/CapC"/>
</dbReference>
<evidence type="ECO:0000256" key="4">
    <source>
        <dbReference type="ARBA" id="ARBA00051722"/>
    </source>
</evidence>
<dbReference type="GO" id="GO:0030145">
    <property type="term" value="F:manganese ion binding"/>
    <property type="evidence" value="ECO:0007669"/>
    <property type="project" value="UniProtKB-UniRule"/>
</dbReference>
<evidence type="ECO:0000256" key="5">
    <source>
        <dbReference type="PIRNR" id="PIRNR016557"/>
    </source>
</evidence>